<dbReference type="PROSITE" id="PS50851">
    <property type="entry name" value="CHEW"/>
    <property type="match status" value="1"/>
</dbReference>
<dbReference type="PROSITE" id="PS50110">
    <property type="entry name" value="RESPONSE_REGULATORY"/>
    <property type="match status" value="1"/>
</dbReference>
<sequence length="301" mass="33883">MNDNKQGILLESGTNELEVIVFQVGTGTFGINVMKVREIIQVLPLTAVPNSHPNIEGLIRLRDEVITVINLAKVLEFPPSENPAEDKLIIAELNKLKVAFRVQNVSRIHRISWDQIEKPDELAQNIQSTSTGVIKMDDQMVLLLDFEKIVVEINPEKGITVDQVKQLGHRERSNKKIMIAEDSAVLRKLISDTLVEAGYDQIKFFDNGLALWNHLDEIKDHEDLTSSVQLIVTDLEMPKMDGLHLTKRIKENDNLKQIPVVIFSSLITEDLFYKGKSVGADAQISKPEIVKLIEVIDLLAL</sequence>
<dbReference type="AlphaFoldDB" id="A0A940WU22"/>
<evidence type="ECO:0000259" key="2">
    <source>
        <dbReference type="PROSITE" id="PS50110"/>
    </source>
</evidence>
<dbReference type="SUPFAM" id="SSF50341">
    <property type="entry name" value="CheW-like"/>
    <property type="match status" value="1"/>
</dbReference>
<dbReference type="PANTHER" id="PTHR47233:SF3">
    <property type="entry name" value="CHEMOTAXIS PROTEIN CHEV"/>
    <property type="match status" value="1"/>
</dbReference>
<dbReference type="InterPro" id="IPR036061">
    <property type="entry name" value="CheW-like_dom_sf"/>
</dbReference>
<dbReference type="SMART" id="SM00260">
    <property type="entry name" value="CheW"/>
    <property type="match status" value="1"/>
</dbReference>
<proteinExistence type="predicted"/>
<organism evidence="4 5">
    <name type="scientific">Halalkalibacter suaedae</name>
    <dbReference type="NCBI Taxonomy" id="2822140"/>
    <lineage>
        <taxon>Bacteria</taxon>
        <taxon>Bacillati</taxon>
        <taxon>Bacillota</taxon>
        <taxon>Bacilli</taxon>
        <taxon>Bacillales</taxon>
        <taxon>Bacillaceae</taxon>
        <taxon>Halalkalibacter</taxon>
    </lineage>
</organism>
<evidence type="ECO:0000259" key="3">
    <source>
        <dbReference type="PROSITE" id="PS50851"/>
    </source>
</evidence>
<dbReference type="InterPro" id="IPR024181">
    <property type="entry name" value="Chemotax_regulator_CheV"/>
</dbReference>
<dbReference type="GO" id="GO:0006935">
    <property type="term" value="P:chemotaxis"/>
    <property type="evidence" value="ECO:0007669"/>
    <property type="project" value="InterPro"/>
</dbReference>
<name>A0A940WU22_9BACI</name>
<dbReference type="Proteomes" id="UP000678228">
    <property type="component" value="Unassembled WGS sequence"/>
</dbReference>
<dbReference type="Gene3D" id="3.40.50.2300">
    <property type="match status" value="1"/>
</dbReference>
<keyword evidence="5" id="KW-1185">Reference proteome</keyword>
<accession>A0A940WU22</accession>
<reference evidence="4" key="1">
    <citation type="submission" date="2021-03" db="EMBL/GenBank/DDBJ databases">
        <title>Bacillus suaedae sp. nov., isolated from Suaeda aralocaspica.</title>
        <authorList>
            <person name="Lei R.F.R."/>
        </authorList>
    </citation>
    <scope>NUCLEOTIDE SEQUENCE</scope>
    <source>
        <strain evidence="4">YZJH907-2</strain>
    </source>
</reference>
<dbReference type="InterPro" id="IPR002545">
    <property type="entry name" value="CheW-lke_dom"/>
</dbReference>
<feature type="modified residue" description="4-aspartylphosphate" evidence="1">
    <location>
        <position position="234"/>
    </location>
</feature>
<dbReference type="Gene3D" id="2.40.50.180">
    <property type="entry name" value="CheA-289, Domain 4"/>
    <property type="match status" value="1"/>
</dbReference>
<dbReference type="Pfam" id="PF01584">
    <property type="entry name" value="CheW"/>
    <property type="match status" value="1"/>
</dbReference>
<dbReference type="EMBL" id="JAGKSQ010000002">
    <property type="protein sequence ID" value="MBP3950642.1"/>
    <property type="molecule type" value="Genomic_DNA"/>
</dbReference>
<dbReference type="SMART" id="SM00448">
    <property type="entry name" value="REC"/>
    <property type="match status" value="1"/>
</dbReference>
<dbReference type="InterPro" id="IPR011006">
    <property type="entry name" value="CheY-like_superfamily"/>
</dbReference>
<dbReference type="GO" id="GO:0000160">
    <property type="term" value="P:phosphorelay signal transduction system"/>
    <property type="evidence" value="ECO:0007669"/>
    <property type="project" value="InterPro"/>
</dbReference>
<dbReference type="PANTHER" id="PTHR47233">
    <property type="entry name" value="CHEMOTAXIS PROTEIN CHEV"/>
    <property type="match status" value="1"/>
</dbReference>
<evidence type="ECO:0000313" key="5">
    <source>
        <dbReference type="Proteomes" id="UP000678228"/>
    </source>
</evidence>
<dbReference type="Pfam" id="PF00072">
    <property type="entry name" value="Response_reg"/>
    <property type="match status" value="1"/>
</dbReference>
<keyword evidence="1" id="KW-0597">Phosphoprotein</keyword>
<feature type="domain" description="CheW-like" evidence="3">
    <location>
        <begin position="16"/>
        <end position="155"/>
    </location>
</feature>
<dbReference type="InterPro" id="IPR001789">
    <property type="entry name" value="Sig_transdc_resp-reg_receiver"/>
</dbReference>
<dbReference type="SUPFAM" id="SSF52172">
    <property type="entry name" value="CheY-like"/>
    <property type="match status" value="1"/>
</dbReference>
<dbReference type="RefSeq" id="WP_210596330.1">
    <property type="nucleotide sequence ID" value="NZ_JAGKSQ010000002.1"/>
</dbReference>
<evidence type="ECO:0000256" key="1">
    <source>
        <dbReference type="PROSITE-ProRule" id="PRU00169"/>
    </source>
</evidence>
<dbReference type="PIRSF" id="PIRSF002867">
    <property type="entry name" value="CheV"/>
    <property type="match status" value="1"/>
</dbReference>
<gene>
    <name evidence="4" type="ORF">J7W16_05800</name>
</gene>
<protein>
    <submittedName>
        <fullName evidence="4">Chemotaxis protein CheV</fullName>
    </submittedName>
</protein>
<dbReference type="Gene3D" id="2.30.30.40">
    <property type="entry name" value="SH3 Domains"/>
    <property type="match status" value="1"/>
</dbReference>
<feature type="domain" description="Response regulatory" evidence="2">
    <location>
        <begin position="176"/>
        <end position="301"/>
    </location>
</feature>
<evidence type="ECO:0000313" key="4">
    <source>
        <dbReference type="EMBL" id="MBP3950642.1"/>
    </source>
</evidence>
<comment type="caution">
    <text evidence="4">The sequence shown here is derived from an EMBL/GenBank/DDBJ whole genome shotgun (WGS) entry which is preliminary data.</text>
</comment>